<dbReference type="GO" id="GO:0004345">
    <property type="term" value="F:glucose-6-phosphate dehydrogenase activity"/>
    <property type="evidence" value="ECO:0007669"/>
    <property type="project" value="UniProtKB-EC"/>
</dbReference>
<reference evidence="19 20" key="1">
    <citation type="journal article" date="2017" name="Curr. Biol.">
        <title>The Evolution of Venom by Co-option of Single-Copy Genes.</title>
        <authorList>
            <person name="Martinson E.O."/>
            <person name="Mrinalini"/>
            <person name="Kelkar Y.D."/>
            <person name="Chang C.H."/>
            <person name="Werren J.H."/>
        </authorList>
    </citation>
    <scope>NUCLEOTIDE SEQUENCE [LARGE SCALE GENOMIC DNA]</scope>
    <source>
        <strain evidence="19 20">Alberta</strain>
        <tissue evidence="19">Whole body</tissue>
    </source>
</reference>
<dbReference type="InterPro" id="IPR002893">
    <property type="entry name" value="Znf_MYND"/>
</dbReference>
<dbReference type="GO" id="GO:0050661">
    <property type="term" value="F:NADP binding"/>
    <property type="evidence" value="ECO:0007669"/>
    <property type="project" value="InterPro"/>
</dbReference>
<evidence type="ECO:0000256" key="14">
    <source>
        <dbReference type="PROSITE-ProRule" id="PRU00134"/>
    </source>
</evidence>
<dbReference type="SUPFAM" id="SSF82199">
    <property type="entry name" value="SET domain"/>
    <property type="match status" value="1"/>
</dbReference>
<dbReference type="PROSITE" id="PS50865">
    <property type="entry name" value="ZF_MYND_2"/>
    <property type="match status" value="1"/>
</dbReference>
<dbReference type="EC" id="1.1.1.49" evidence="4 15"/>
<dbReference type="STRING" id="543379.A0A232FKU4"/>
<comment type="subcellular location">
    <subcellularLocation>
        <location evidence="2">Cytoplasm</location>
        <location evidence="2">Cytosol</location>
    </subcellularLocation>
</comment>
<dbReference type="Gene3D" id="2.170.270.10">
    <property type="entry name" value="SET domain"/>
    <property type="match status" value="2"/>
</dbReference>
<evidence type="ECO:0000256" key="1">
    <source>
        <dbReference type="ARBA" id="ARBA00002914"/>
    </source>
</evidence>
<dbReference type="OrthoDB" id="2018133at2759"/>
<proteinExistence type="inferred from homology"/>
<feature type="domain" description="MYND-type" evidence="18">
    <location>
        <begin position="740"/>
        <end position="779"/>
    </location>
</feature>
<dbReference type="PRINTS" id="PR00079">
    <property type="entry name" value="G6PDHDRGNASE"/>
</dbReference>
<keyword evidence="12 15" id="KW-0119">Carbohydrate metabolism</keyword>
<evidence type="ECO:0000256" key="3">
    <source>
        <dbReference type="ARBA" id="ARBA00004937"/>
    </source>
</evidence>
<dbReference type="PANTHER" id="PTHR23429:SF0">
    <property type="entry name" value="GLUCOSE-6-PHOSPHATE 1-DEHYDROGENASE"/>
    <property type="match status" value="1"/>
</dbReference>
<dbReference type="SUPFAM" id="SSF51735">
    <property type="entry name" value="NAD(P)-binding Rossmann-fold domains"/>
    <property type="match status" value="1"/>
</dbReference>
<evidence type="ECO:0000256" key="12">
    <source>
        <dbReference type="ARBA" id="ARBA00023277"/>
    </source>
</evidence>
<dbReference type="SUPFAM" id="SSF144232">
    <property type="entry name" value="HIT/MYND zinc finger-like"/>
    <property type="match status" value="1"/>
</dbReference>
<keyword evidence="10 15" id="KW-0521">NADP</keyword>
<comment type="function">
    <text evidence="1">Cytosolic glucose-6-phosphate dehydrogenase that catalyzes the first and rate-limiting step of the oxidative branch within the pentose phosphate pathway/shunt, an alternative route to glycolysis for the dissimilation of carbohydrates and a major source of reducing power and metabolic intermediates for fatty acid and nucleic acid biosynthetic processes.</text>
</comment>
<evidence type="ECO:0000256" key="16">
    <source>
        <dbReference type="SAM" id="SignalP"/>
    </source>
</evidence>
<dbReference type="Gene3D" id="1.10.220.160">
    <property type="match status" value="1"/>
</dbReference>
<dbReference type="Gene3D" id="3.40.50.720">
    <property type="entry name" value="NAD(P)-binding Rossmann-like Domain"/>
    <property type="match status" value="1"/>
</dbReference>
<dbReference type="GO" id="GO:0006006">
    <property type="term" value="P:glucose metabolic process"/>
    <property type="evidence" value="ECO:0007669"/>
    <property type="project" value="UniProtKB-KW"/>
</dbReference>
<dbReference type="EMBL" id="NNAY01000066">
    <property type="protein sequence ID" value="OXU31354.1"/>
    <property type="molecule type" value="Genomic_DNA"/>
</dbReference>
<comment type="function">
    <text evidence="15">Catalyzes the rate-limiting step of the oxidative pentose-phosphate pathway, which represents a route for the dissimilation of carbohydrates besides glycolysis.</text>
</comment>
<dbReference type="InterPro" id="IPR001214">
    <property type="entry name" value="SET_dom"/>
</dbReference>
<dbReference type="GO" id="GO:0008757">
    <property type="term" value="F:S-adenosylmethionine-dependent methyltransferase activity"/>
    <property type="evidence" value="ECO:0007669"/>
    <property type="project" value="UniProtKB-ARBA"/>
</dbReference>
<dbReference type="InterPro" id="IPR001282">
    <property type="entry name" value="G6P_DH"/>
</dbReference>
<dbReference type="UniPathway" id="UPA00115">
    <property type="reaction ID" value="UER00408"/>
</dbReference>
<evidence type="ECO:0000256" key="8">
    <source>
        <dbReference type="ARBA" id="ARBA00022771"/>
    </source>
</evidence>
<dbReference type="Gene3D" id="1.25.40.10">
    <property type="entry name" value="Tetratricopeptide repeat domain"/>
    <property type="match status" value="1"/>
</dbReference>
<keyword evidence="11 15" id="KW-0560">Oxidoreductase</keyword>
<dbReference type="PROSITE" id="PS50280">
    <property type="entry name" value="SET"/>
    <property type="match status" value="1"/>
</dbReference>
<accession>A0A232FKU4</accession>
<evidence type="ECO:0000256" key="10">
    <source>
        <dbReference type="ARBA" id="ARBA00022857"/>
    </source>
</evidence>
<evidence type="ECO:0000256" key="4">
    <source>
        <dbReference type="ARBA" id="ARBA00013019"/>
    </source>
</evidence>
<dbReference type="GO" id="GO:0005829">
    <property type="term" value="C:cytosol"/>
    <property type="evidence" value="ECO:0007669"/>
    <property type="project" value="UniProtKB-SubCell"/>
</dbReference>
<evidence type="ECO:0000256" key="5">
    <source>
        <dbReference type="ARBA" id="ARBA00020444"/>
    </source>
</evidence>
<keyword evidence="7" id="KW-0479">Metal-binding</keyword>
<dbReference type="Proteomes" id="UP000215335">
    <property type="component" value="Unassembled WGS sequence"/>
</dbReference>
<comment type="similarity">
    <text evidence="15">Belongs to the glucose-6-phosphate dehydrogenase family.</text>
</comment>
<feature type="domain" description="SET" evidence="17">
    <location>
        <begin position="689"/>
        <end position="988"/>
    </location>
</feature>
<gene>
    <name evidence="19" type="ORF">TSAR_002095</name>
</gene>
<keyword evidence="16" id="KW-0732">Signal</keyword>
<organism evidence="19 20">
    <name type="scientific">Trichomalopsis sarcophagae</name>
    <dbReference type="NCBI Taxonomy" id="543379"/>
    <lineage>
        <taxon>Eukaryota</taxon>
        <taxon>Metazoa</taxon>
        <taxon>Ecdysozoa</taxon>
        <taxon>Arthropoda</taxon>
        <taxon>Hexapoda</taxon>
        <taxon>Insecta</taxon>
        <taxon>Pterygota</taxon>
        <taxon>Neoptera</taxon>
        <taxon>Endopterygota</taxon>
        <taxon>Hymenoptera</taxon>
        <taxon>Apocrita</taxon>
        <taxon>Proctotrupomorpha</taxon>
        <taxon>Chalcidoidea</taxon>
        <taxon>Pteromalidae</taxon>
        <taxon>Pteromalinae</taxon>
        <taxon>Trichomalopsis</taxon>
    </lineage>
</organism>
<comment type="caution">
    <text evidence="19">The sequence shown here is derived from an EMBL/GenBank/DDBJ whole genome shotgun (WGS) entry which is preliminary data.</text>
</comment>
<dbReference type="InterPro" id="IPR036291">
    <property type="entry name" value="NAD(P)-bd_dom_sf"/>
</dbReference>
<dbReference type="SUPFAM" id="SSF55347">
    <property type="entry name" value="Glyceraldehyde-3-phosphate dehydrogenase-like, C-terminal domain"/>
    <property type="match status" value="1"/>
</dbReference>
<evidence type="ECO:0000259" key="18">
    <source>
        <dbReference type="PROSITE" id="PS50865"/>
    </source>
</evidence>
<evidence type="ECO:0000256" key="7">
    <source>
        <dbReference type="ARBA" id="ARBA00022723"/>
    </source>
</evidence>
<dbReference type="Gene3D" id="6.10.140.2220">
    <property type="match status" value="1"/>
</dbReference>
<keyword evidence="9" id="KW-0862">Zinc</keyword>
<keyword evidence="20" id="KW-1185">Reference proteome</keyword>
<dbReference type="InterPro" id="IPR046341">
    <property type="entry name" value="SET_dom_sf"/>
</dbReference>
<evidence type="ECO:0000256" key="9">
    <source>
        <dbReference type="ARBA" id="ARBA00022833"/>
    </source>
</evidence>
<feature type="chain" id="PRO_5012895608" description="Glucose-6-phosphate 1-dehydrogenase" evidence="16">
    <location>
        <begin position="21"/>
        <end position="1038"/>
    </location>
</feature>
<dbReference type="Pfam" id="PF00479">
    <property type="entry name" value="G6PD_N"/>
    <property type="match status" value="1"/>
</dbReference>
<feature type="signal peptide" evidence="16">
    <location>
        <begin position="1"/>
        <end position="20"/>
    </location>
</feature>
<evidence type="ECO:0000256" key="11">
    <source>
        <dbReference type="ARBA" id="ARBA00023002"/>
    </source>
</evidence>
<dbReference type="InterPro" id="IPR022675">
    <property type="entry name" value="G6P_DH_C"/>
</dbReference>
<dbReference type="Gene3D" id="3.30.360.10">
    <property type="entry name" value="Dihydrodipicolinate Reductase, domain 2"/>
    <property type="match status" value="1"/>
</dbReference>
<keyword evidence="6 15" id="KW-0313">Glucose metabolism</keyword>
<dbReference type="InterPro" id="IPR022674">
    <property type="entry name" value="G6P_DH_NAD-bd"/>
</dbReference>
<dbReference type="Pfam" id="PF02781">
    <property type="entry name" value="G6PD_C"/>
    <property type="match status" value="1"/>
</dbReference>
<dbReference type="GO" id="GO:0008170">
    <property type="term" value="F:N-methyltransferase activity"/>
    <property type="evidence" value="ECO:0007669"/>
    <property type="project" value="UniProtKB-ARBA"/>
</dbReference>
<evidence type="ECO:0000313" key="19">
    <source>
        <dbReference type="EMBL" id="OXU31354.1"/>
    </source>
</evidence>
<dbReference type="NCBIfam" id="TIGR00871">
    <property type="entry name" value="zwf"/>
    <property type="match status" value="1"/>
</dbReference>
<keyword evidence="8 14" id="KW-0863">Zinc-finger</keyword>
<name>A0A232FKU4_9HYME</name>
<dbReference type="GO" id="GO:0009051">
    <property type="term" value="P:pentose-phosphate shunt, oxidative branch"/>
    <property type="evidence" value="ECO:0007669"/>
    <property type="project" value="TreeGrafter"/>
</dbReference>
<comment type="pathway">
    <text evidence="3 15">Carbohydrate degradation; pentose phosphate pathway; D-ribulose 5-phosphate from D-glucose 6-phosphate (oxidative stage): step 1/3.</text>
</comment>
<evidence type="ECO:0000259" key="17">
    <source>
        <dbReference type="PROSITE" id="PS50280"/>
    </source>
</evidence>
<dbReference type="PANTHER" id="PTHR23429">
    <property type="entry name" value="GLUCOSE-6-PHOSPHATE 1-DEHYDROGENASE G6PD"/>
    <property type="match status" value="1"/>
</dbReference>
<evidence type="ECO:0000256" key="6">
    <source>
        <dbReference type="ARBA" id="ARBA00022526"/>
    </source>
</evidence>
<comment type="catalytic activity">
    <reaction evidence="13">
        <text>D-glucose 6-phosphate + NADP(+) = 6-phospho-D-glucono-1,5-lactone + NADPH + H(+)</text>
        <dbReference type="Rhea" id="RHEA:15841"/>
        <dbReference type="ChEBI" id="CHEBI:15378"/>
        <dbReference type="ChEBI" id="CHEBI:57783"/>
        <dbReference type="ChEBI" id="CHEBI:57955"/>
        <dbReference type="ChEBI" id="CHEBI:58349"/>
        <dbReference type="ChEBI" id="CHEBI:61548"/>
        <dbReference type="EC" id="1.1.1.49"/>
    </reaction>
    <physiologicalReaction direction="left-to-right" evidence="13">
        <dbReference type="Rhea" id="RHEA:15842"/>
    </physiologicalReaction>
</comment>
<evidence type="ECO:0000256" key="13">
    <source>
        <dbReference type="ARBA" id="ARBA00047696"/>
    </source>
</evidence>
<evidence type="ECO:0000256" key="2">
    <source>
        <dbReference type="ARBA" id="ARBA00004514"/>
    </source>
</evidence>
<sequence>MTVLTTICILFTLFYAGDLARREIYPALWYLYRDGHLPRKTEIFGYARSAVTIADIRDRVAPFIQLRPQEEKLYNKFWSLNRYINGSRDADADYDRIDRIVSESEENETEANRIFYLALPPATFPSTASQIKRACMAKKGSTKVVVEKPFGRDSESSEELSEHLKALFTEEQIYRMDHFLGYEMVQNLLSLRFANRVFSSSWNKDNIAAIEIDFKENFGIEGRGGYFDSNGMIRDVTQNHLLQIVSLIAMEKPVSVDPDDIRDAKVEVLKKTRPIVLDDVVIGQYVSNPESTDPRERIGYRDDPSVKNDSITATFALTVLKIDNERWTGVPFIVRAGKGLNINRTDVIIQYKNVDHDLFDGQSQRNELVIRVGKSEALQAKLASKTPGITSDLERITIDFDYTKEYPDLQNPGAYERLLLDVFRGSQLNFVRSDELSEAWRIFTPVLHEIENRKIRPIEYNEKQLRLVAFAAKTHTKRCNSRLFFARGYSRTGFCLKKITTMDLERRLIIKELQSKESKRLMKVNTDNTIFKDSEESKKARAEGNKVFLKNTHHDDDHEEAWRLYSKSIAMAPNNSEELALAYGNRSALLVHFKKYKESILDIEKALKLTESTALKVKFYSRKAECLTALGSSENQKAWEKAKFYLSQIKDEDKDKNAVTRILNRVEKDLDNLKVVVEKVDHNPVKKSKPSEIFNSVEIKYNEKYGRHVVAKHDFAPGEIVFTEKPYLYTLNPYNNHAYCGHCLKLSWATIPCDHCCWIMFCSEECKSKAWNEYHFVECTVVPRIIYDNPEKERTPQFTMRALLKGIAETGSLDKLKKEIDDLDKCTDESKKGFSKDGQFENDKFHSVYNTTKFVPPKPRESDVKDVAKTLIFLARYTTIFGKDYKFNNGQNFTSNEDVVFVGSLLLKLAKVVGGSLCPVRDSKEWKAKCTCKTDYCSNRGEAFSIVTALVDHDCGANVRTVYTDDVNMLFYALMPVKKNEVLFKSHTFTFYNTDYQTRREPLKKILNTYCDCRACKEQWPKDMLHVHYLSVKHSKSS</sequence>
<dbReference type="GO" id="GO:0008276">
    <property type="term" value="F:protein methyltransferase activity"/>
    <property type="evidence" value="ECO:0007669"/>
    <property type="project" value="UniProtKB-ARBA"/>
</dbReference>
<dbReference type="InterPro" id="IPR011990">
    <property type="entry name" value="TPR-like_helical_dom_sf"/>
</dbReference>
<dbReference type="SUPFAM" id="SSF48452">
    <property type="entry name" value="TPR-like"/>
    <property type="match status" value="1"/>
</dbReference>
<dbReference type="GO" id="GO:0008270">
    <property type="term" value="F:zinc ion binding"/>
    <property type="evidence" value="ECO:0007669"/>
    <property type="project" value="UniProtKB-KW"/>
</dbReference>
<protein>
    <recommendedName>
        <fullName evidence="5 15">Glucose-6-phosphate 1-dehydrogenase</fullName>
        <ecNumber evidence="4 15">1.1.1.49</ecNumber>
    </recommendedName>
</protein>
<dbReference type="HAMAP" id="MF_00966">
    <property type="entry name" value="G6PD"/>
    <property type="match status" value="1"/>
</dbReference>
<evidence type="ECO:0000313" key="20">
    <source>
        <dbReference type="Proteomes" id="UP000215335"/>
    </source>
</evidence>
<dbReference type="AlphaFoldDB" id="A0A232FKU4"/>
<evidence type="ECO:0000256" key="15">
    <source>
        <dbReference type="RuleBase" id="RU362120"/>
    </source>
</evidence>